<evidence type="ECO:0000313" key="2">
    <source>
        <dbReference type="Proteomes" id="UP000184092"/>
    </source>
</evidence>
<dbReference type="AlphaFoldDB" id="A0A1M7GWG3"/>
<sequence>MSLLTVLLVLIVVGVLLWLVNTYIPMDGTIKKYLTLW</sequence>
<dbReference type="NCBIfam" id="NF041949">
    <property type="entry name" value="THIVI_2564_fam"/>
    <property type="match status" value="1"/>
</dbReference>
<dbReference type="EMBL" id="FRCL01000003">
    <property type="protein sequence ID" value="SHM20651.1"/>
    <property type="molecule type" value="Genomic_DNA"/>
</dbReference>
<accession>A0A1M7GWG3</accession>
<dbReference type="RefSeq" id="WP_407918674.1">
    <property type="nucleotide sequence ID" value="NZ_FRCL01000003.1"/>
</dbReference>
<dbReference type="InterPro" id="IPR049641">
    <property type="entry name" value="THIVI_2564-like"/>
</dbReference>
<name>A0A1M7GWG3_9FLAO</name>
<organism evidence="1 2">
    <name type="scientific">Flavobacterium xinjiangense</name>
    <dbReference type="NCBI Taxonomy" id="178356"/>
    <lineage>
        <taxon>Bacteria</taxon>
        <taxon>Pseudomonadati</taxon>
        <taxon>Bacteroidota</taxon>
        <taxon>Flavobacteriia</taxon>
        <taxon>Flavobacteriales</taxon>
        <taxon>Flavobacteriaceae</taxon>
        <taxon>Flavobacterium</taxon>
    </lineage>
</organism>
<evidence type="ECO:0000313" key="1">
    <source>
        <dbReference type="EMBL" id="SHM20651.1"/>
    </source>
</evidence>
<keyword evidence="2" id="KW-1185">Reference proteome</keyword>
<reference evidence="2" key="1">
    <citation type="submission" date="2016-11" db="EMBL/GenBank/DDBJ databases">
        <authorList>
            <person name="Varghese N."/>
            <person name="Submissions S."/>
        </authorList>
    </citation>
    <scope>NUCLEOTIDE SEQUENCE [LARGE SCALE GENOMIC DNA]</scope>
    <source>
        <strain evidence="2">CGMCC 1.2749</strain>
    </source>
</reference>
<protein>
    <submittedName>
        <fullName evidence="1">Uncharacterized protein</fullName>
    </submittedName>
</protein>
<proteinExistence type="predicted"/>
<gene>
    <name evidence="1" type="ORF">SAMN05216269_10391</name>
</gene>
<dbReference type="Proteomes" id="UP000184092">
    <property type="component" value="Unassembled WGS sequence"/>
</dbReference>